<evidence type="ECO:0000313" key="2">
    <source>
        <dbReference type="EMBL" id="OEU16021.1"/>
    </source>
</evidence>
<feature type="region of interest" description="Disordered" evidence="1">
    <location>
        <begin position="76"/>
        <end position="104"/>
    </location>
</feature>
<feature type="region of interest" description="Disordered" evidence="1">
    <location>
        <begin position="1"/>
        <end position="47"/>
    </location>
</feature>
<keyword evidence="3" id="KW-1185">Reference proteome</keyword>
<evidence type="ECO:0000313" key="3">
    <source>
        <dbReference type="Proteomes" id="UP000095751"/>
    </source>
</evidence>
<dbReference type="Proteomes" id="UP000095751">
    <property type="component" value="Unassembled WGS sequence"/>
</dbReference>
<gene>
    <name evidence="2" type="ORF">FRACYDRAFT_261079</name>
</gene>
<dbReference type="InParanoid" id="A0A1E7FD01"/>
<dbReference type="KEGG" id="fcy:FRACYDRAFT_261079"/>
<feature type="compositionally biased region" description="Low complexity" evidence="1">
    <location>
        <begin position="89"/>
        <end position="104"/>
    </location>
</feature>
<organism evidence="2 3">
    <name type="scientific">Fragilariopsis cylindrus CCMP1102</name>
    <dbReference type="NCBI Taxonomy" id="635003"/>
    <lineage>
        <taxon>Eukaryota</taxon>
        <taxon>Sar</taxon>
        <taxon>Stramenopiles</taxon>
        <taxon>Ochrophyta</taxon>
        <taxon>Bacillariophyta</taxon>
        <taxon>Bacillariophyceae</taxon>
        <taxon>Bacillariophycidae</taxon>
        <taxon>Bacillariales</taxon>
        <taxon>Bacillariaceae</taxon>
        <taxon>Fragilariopsis</taxon>
    </lineage>
</organism>
<dbReference type="EMBL" id="KV784358">
    <property type="protein sequence ID" value="OEU16021.1"/>
    <property type="molecule type" value="Genomic_DNA"/>
</dbReference>
<accession>A0A1E7FD01</accession>
<sequence>MALSASSTSNTDTDPIEEDKNNINDNDSISINQQQQSSETKSKTKGYRFGDLTRGALKKVKGDVDLTRGALKEIKADSDSDNDDDGGTKSDTINTTTNTLTPGTKKSSYKFGDISKWLDKKAKDDIGKFTNKQEEGDAYQFGDISKELIRRLRDGEYTRDDLLLFIKVVATIGINLTPVARILPVKVLLQLLNVSLEANIAQRVGDKMISSLTNEIDSRMKEFVTGNREYQLGDYTSNIISKWTGKEKYEFGDLTTTISRKRKERKQQQQQVDENENDEDEDIKITNDGENSFQVSSSKSDQDLFDEWDKKLIESRRRDEKEEAEGSATTTFNDER</sequence>
<feature type="compositionally biased region" description="Polar residues" evidence="1">
    <location>
        <begin position="1"/>
        <end position="13"/>
    </location>
</feature>
<feature type="region of interest" description="Disordered" evidence="1">
    <location>
        <begin position="315"/>
        <end position="336"/>
    </location>
</feature>
<dbReference type="AlphaFoldDB" id="A0A1E7FD01"/>
<feature type="compositionally biased region" description="Polar residues" evidence="1">
    <location>
        <begin position="288"/>
        <end position="299"/>
    </location>
</feature>
<dbReference type="OrthoDB" id="44322at2759"/>
<reference evidence="2 3" key="1">
    <citation type="submission" date="2016-09" db="EMBL/GenBank/DDBJ databases">
        <title>Extensive genetic diversity and differential bi-allelic expression allows diatom success in the polar Southern Ocean.</title>
        <authorList>
            <consortium name="DOE Joint Genome Institute"/>
            <person name="Mock T."/>
            <person name="Otillar R.P."/>
            <person name="Strauss J."/>
            <person name="Dupont C."/>
            <person name="Frickenhaus S."/>
            <person name="Maumus F."/>
            <person name="Mcmullan M."/>
            <person name="Sanges R."/>
            <person name="Schmutz J."/>
            <person name="Toseland A."/>
            <person name="Valas R."/>
            <person name="Veluchamy A."/>
            <person name="Ward B.J."/>
            <person name="Allen A."/>
            <person name="Barry K."/>
            <person name="Falciatore A."/>
            <person name="Ferrante M."/>
            <person name="Fortunato A.E."/>
            <person name="Gloeckner G."/>
            <person name="Gruber A."/>
            <person name="Hipkin R."/>
            <person name="Janech M."/>
            <person name="Kroth P."/>
            <person name="Leese F."/>
            <person name="Lindquist E."/>
            <person name="Lyon B.R."/>
            <person name="Martin J."/>
            <person name="Mayer C."/>
            <person name="Parker M."/>
            <person name="Quesneville H."/>
            <person name="Raymond J."/>
            <person name="Uhlig C."/>
            <person name="Valentin K.U."/>
            <person name="Worden A.Z."/>
            <person name="Armbrust E.V."/>
            <person name="Bowler C."/>
            <person name="Green B."/>
            <person name="Moulton V."/>
            <person name="Van Oosterhout C."/>
            <person name="Grigoriev I."/>
        </authorList>
    </citation>
    <scope>NUCLEOTIDE SEQUENCE [LARGE SCALE GENOMIC DNA]</scope>
    <source>
        <strain evidence="2 3">CCMP1102</strain>
    </source>
</reference>
<feature type="compositionally biased region" description="Acidic residues" evidence="1">
    <location>
        <begin position="273"/>
        <end position="282"/>
    </location>
</feature>
<evidence type="ECO:0000256" key="1">
    <source>
        <dbReference type="SAM" id="MobiDB-lite"/>
    </source>
</evidence>
<proteinExistence type="predicted"/>
<feature type="region of interest" description="Disordered" evidence="1">
    <location>
        <begin position="260"/>
        <end position="302"/>
    </location>
</feature>
<feature type="compositionally biased region" description="Low complexity" evidence="1">
    <location>
        <begin position="23"/>
        <end position="39"/>
    </location>
</feature>
<feature type="compositionally biased region" description="Polar residues" evidence="1">
    <location>
        <begin position="327"/>
        <end position="336"/>
    </location>
</feature>
<protein>
    <submittedName>
        <fullName evidence="2">Uncharacterized protein</fullName>
    </submittedName>
</protein>
<name>A0A1E7FD01_9STRA</name>